<accession>A0ACD0WQZ4</accession>
<protein>
    <submittedName>
        <fullName evidence="1">S-adenosylmethionine-dependent methyltransferase</fullName>
    </submittedName>
</protein>
<evidence type="ECO:0000313" key="1">
    <source>
        <dbReference type="EMBL" id="QFZ29988.1"/>
    </source>
</evidence>
<proteinExistence type="predicted"/>
<dbReference type="EMBL" id="CP038490">
    <property type="protein sequence ID" value="QFZ29988.1"/>
    <property type="molecule type" value="Genomic_DNA"/>
</dbReference>
<evidence type="ECO:0000313" key="2">
    <source>
        <dbReference type="Proteomes" id="UP000326582"/>
    </source>
</evidence>
<keyword evidence="1" id="KW-0808">Transferase</keyword>
<keyword evidence="1" id="KW-0489">Methyltransferase</keyword>
<name>A0ACD0WQZ4_CLALS</name>
<reference evidence="2" key="1">
    <citation type="journal article" date="2019" name="MBio">
        <title>Comparative genomics for the elucidation of multidrug resistance (MDR) in Candida lusitaniae.</title>
        <authorList>
            <person name="Kannan A."/>
            <person name="Asner S.A."/>
            <person name="Trachsel E."/>
            <person name="Kelly S."/>
            <person name="Parker J."/>
            <person name="Sanglard D."/>
        </authorList>
    </citation>
    <scope>NUCLEOTIDE SEQUENCE [LARGE SCALE GENOMIC DNA]</scope>
    <source>
        <strain evidence="2">P1</strain>
    </source>
</reference>
<sequence>MKSSKDKAPALFTPRGSGPVSLSSWVQISPYKSKQYIHILPIDSLFNIMTTYSDSDFNSAHYQSARPSYPAAFYKTLLDYHQKGTASTDLAVDVGCGSGFVTFKLVEFFNHVIGTDISTVMISQCKNDERTKNLEGKISFVVAPGEKAPQEISPQSVDMITGAECCHWMDHDKFFKECARILKPGATLAYWFYLDPIFVGQPEANRIYTEFTYGSSVEKYNDSYERFVGPFYEQPGHEYLRTAMAEVSPPSELFYDVVRHHYNPLVHDENYTTLFIKRRITLNIYKDYVTSWSGYHNWKKVHGDKPDAAEEFIQNLAHAMAVDLETPVDIIFPTVYTFARRR</sequence>
<organism evidence="1 2">
    <name type="scientific">Clavispora lusitaniae</name>
    <name type="common">Candida lusitaniae</name>
    <dbReference type="NCBI Taxonomy" id="36911"/>
    <lineage>
        <taxon>Eukaryota</taxon>
        <taxon>Fungi</taxon>
        <taxon>Dikarya</taxon>
        <taxon>Ascomycota</taxon>
        <taxon>Saccharomycotina</taxon>
        <taxon>Pichiomycetes</taxon>
        <taxon>Metschnikowiaceae</taxon>
        <taxon>Clavispora</taxon>
    </lineage>
</organism>
<dbReference type="Proteomes" id="UP000326582">
    <property type="component" value="Chromosome 7"/>
</dbReference>
<gene>
    <name evidence="1" type="ORF">EJF14_70049</name>
</gene>
<keyword evidence="2" id="KW-1185">Reference proteome</keyword>